<reference evidence="7 8" key="1">
    <citation type="submission" date="2012-05" db="EMBL/GenBank/DDBJ databases">
        <title>Recombination and specialization in a pathogen metapopulation.</title>
        <authorList>
            <person name="Gardiner A."/>
            <person name="Kemen E."/>
            <person name="Schultz-Larsen T."/>
            <person name="MacLean D."/>
            <person name="Van Oosterhout C."/>
            <person name="Jones J.D.G."/>
        </authorList>
    </citation>
    <scope>NUCLEOTIDE SEQUENCE [LARGE SCALE GENOMIC DNA]</scope>
    <source>
        <strain evidence="7 8">Ac Nc2</strain>
    </source>
</reference>
<sequence>MDQVFISARYGNLDEIKSILQEAQNIAELVNYVDECTGNTPLHMACANGHLDCVQFLLQQRASHIANLSGNYPLHWAVQNKHLAIVKELLQLVPDLDVLAQNTFGRGCVTEAFQCEDAEILKVLLEHPSASEERLAKGSAMEKAVLNLQPQEEGEIVQETILEFDFAGSDASKLCTLKARELALEWNREAFQTDASDDITGVSIWSASVILSRWIVENKALFHEKTVLELGAGCGVSGLACYLYADPKKIVLSDYFDSTVRNLRYNVDMNRKSRSRSRESPEAVCSQCGVSQRLSPENPDGHLSLCAGCKTVRYCSRECQKKAWKHHKHQCQQIKQGGSIDSCHIDVVSLDWSQSDSWPRCEVSHTVAQYDILLGSDLVYHSALVPVLVNAIDKMLLSNGQFIHVASQARSSLDQFTERMRSAGFACTETLVQERYKRNPLVSSSAGNDVLELFHLHFSEMQDDYCLYIFQRELEMNG</sequence>
<dbReference type="SMART" id="SM00248">
    <property type="entry name" value="ANK"/>
    <property type="match status" value="3"/>
</dbReference>
<dbReference type="SUPFAM" id="SSF48403">
    <property type="entry name" value="Ankyrin repeat"/>
    <property type="match status" value="1"/>
</dbReference>
<dbReference type="EMBL" id="CAIX01000064">
    <property type="protein sequence ID" value="CCI44230.1"/>
    <property type="molecule type" value="Genomic_DNA"/>
</dbReference>
<dbReference type="OrthoDB" id="46564at2759"/>
<dbReference type="Pfam" id="PF01753">
    <property type="entry name" value="zf-MYND"/>
    <property type="match status" value="1"/>
</dbReference>
<comment type="caution">
    <text evidence="7">The sequence shown here is derived from an EMBL/GenBank/DDBJ whole genome shotgun (WGS) entry which is preliminary data.</text>
</comment>
<evidence type="ECO:0000259" key="6">
    <source>
        <dbReference type="PROSITE" id="PS50865"/>
    </source>
</evidence>
<dbReference type="Proteomes" id="UP000053237">
    <property type="component" value="Unassembled WGS sequence"/>
</dbReference>
<accession>A0A024GCF9</accession>
<dbReference type="AlphaFoldDB" id="A0A024GCF9"/>
<keyword evidence="2 5" id="KW-0863">Zinc-finger</keyword>
<evidence type="ECO:0000256" key="5">
    <source>
        <dbReference type="PROSITE-ProRule" id="PRU00134"/>
    </source>
</evidence>
<proteinExistence type="predicted"/>
<dbReference type="InterPro" id="IPR002110">
    <property type="entry name" value="Ankyrin_rpt"/>
</dbReference>
<feature type="domain" description="MYND-type" evidence="6">
    <location>
        <begin position="285"/>
        <end position="331"/>
    </location>
</feature>
<keyword evidence="3" id="KW-0862">Zinc</keyword>
<dbReference type="Pfam" id="PF10294">
    <property type="entry name" value="Methyltransf_16"/>
    <property type="match status" value="2"/>
</dbReference>
<feature type="repeat" description="ANK" evidence="4">
    <location>
        <begin position="69"/>
        <end position="101"/>
    </location>
</feature>
<dbReference type="SUPFAM" id="SSF53335">
    <property type="entry name" value="S-adenosyl-L-methionine-dependent methyltransferases"/>
    <property type="match status" value="1"/>
</dbReference>
<dbReference type="Gene3D" id="6.10.140.2220">
    <property type="match status" value="1"/>
</dbReference>
<dbReference type="InterPro" id="IPR029063">
    <property type="entry name" value="SAM-dependent_MTases_sf"/>
</dbReference>
<dbReference type="GO" id="GO:0008270">
    <property type="term" value="F:zinc ion binding"/>
    <property type="evidence" value="ECO:0007669"/>
    <property type="project" value="UniProtKB-KW"/>
</dbReference>
<dbReference type="PRINTS" id="PR01875">
    <property type="entry name" value="ETOFAMILY"/>
</dbReference>
<dbReference type="InterPro" id="IPR013289">
    <property type="entry name" value="CBFA2T1/2/3"/>
</dbReference>
<keyword evidence="8" id="KW-1185">Reference proteome</keyword>
<evidence type="ECO:0000313" key="8">
    <source>
        <dbReference type="Proteomes" id="UP000053237"/>
    </source>
</evidence>
<dbReference type="PANTHER" id="PTHR14614">
    <property type="entry name" value="HEPATOCELLULAR CARCINOMA-ASSOCIATED ANTIGEN"/>
    <property type="match status" value="1"/>
</dbReference>
<dbReference type="InterPro" id="IPR036770">
    <property type="entry name" value="Ankyrin_rpt-contain_sf"/>
</dbReference>
<feature type="repeat" description="ANK" evidence="4">
    <location>
        <begin position="37"/>
        <end position="63"/>
    </location>
</feature>
<evidence type="ECO:0000256" key="1">
    <source>
        <dbReference type="ARBA" id="ARBA00022723"/>
    </source>
</evidence>
<dbReference type="Gene3D" id="1.25.40.20">
    <property type="entry name" value="Ankyrin repeat-containing domain"/>
    <property type="match status" value="1"/>
</dbReference>
<dbReference type="PROSITE" id="PS50865">
    <property type="entry name" value="ZF_MYND_2"/>
    <property type="match status" value="1"/>
</dbReference>
<dbReference type="GO" id="GO:0003714">
    <property type="term" value="F:transcription corepressor activity"/>
    <property type="evidence" value="ECO:0007669"/>
    <property type="project" value="InterPro"/>
</dbReference>
<dbReference type="Gene3D" id="3.40.50.150">
    <property type="entry name" value="Vaccinia Virus protein VP39"/>
    <property type="match status" value="1"/>
</dbReference>
<evidence type="ECO:0000256" key="3">
    <source>
        <dbReference type="ARBA" id="ARBA00022833"/>
    </source>
</evidence>
<gene>
    <name evidence="7" type="ORF">BN9_050140</name>
</gene>
<keyword evidence="4" id="KW-0040">ANK repeat</keyword>
<dbReference type="InterPro" id="IPR019410">
    <property type="entry name" value="Methyltransf_16"/>
</dbReference>
<dbReference type="PANTHER" id="PTHR14614:SF132">
    <property type="entry name" value="PROTEIN-LYSINE METHYLTRANSFERASE C42C1.13"/>
    <property type="match status" value="1"/>
</dbReference>
<dbReference type="PROSITE" id="PS01360">
    <property type="entry name" value="ZF_MYND_1"/>
    <property type="match status" value="1"/>
</dbReference>
<evidence type="ECO:0000256" key="4">
    <source>
        <dbReference type="PROSITE-ProRule" id="PRU00023"/>
    </source>
</evidence>
<evidence type="ECO:0000256" key="2">
    <source>
        <dbReference type="ARBA" id="ARBA00022771"/>
    </source>
</evidence>
<evidence type="ECO:0000313" key="7">
    <source>
        <dbReference type="EMBL" id="CCI44230.1"/>
    </source>
</evidence>
<name>A0A024GCF9_9STRA</name>
<keyword evidence="1" id="KW-0479">Metal-binding</keyword>
<dbReference type="InterPro" id="IPR002893">
    <property type="entry name" value="Znf_MYND"/>
</dbReference>
<dbReference type="PROSITE" id="PS50088">
    <property type="entry name" value="ANK_REPEAT"/>
    <property type="match status" value="2"/>
</dbReference>
<organism evidence="7 8">
    <name type="scientific">Albugo candida</name>
    <dbReference type="NCBI Taxonomy" id="65357"/>
    <lineage>
        <taxon>Eukaryota</taxon>
        <taxon>Sar</taxon>
        <taxon>Stramenopiles</taxon>
        <taxon>Oomycota</taxon>
        <taxon>Peronosporomycetes</taxon>
        <taxon>Albuginales</taxon>
        <taxon>Albuginaceae</taxon>
        <taxon>Albugo</taxon>
    </lineage>
</organism>
<dbReference type="STRING" id="65357.A0A024GCF9"/>
<protein>
    <recommendedName>
        <fullName evidence="6">MYND-type domain-containing protein</fullName>
    </recommendedName>
</protein>
<dbReference type="InParanoid" id="A0A024GCF9"/>
<dbReference type="SUPFAM" id="SSF144232">
    <property type="entry name" value="HIT/MYND zinc finger-like"/>
    <property type="match status" value="1"/>
</dbReference>
<dbReference type="Pfam" id="PF12796">
    <property type="entry name" value="Ank_2"/>
    <property type="match status" value="1"/>
</dbReference>
<dbReference type="PROSITE" id="PS50297">
    <property type="entry name" value="ANK_REP_REGION"/>
    <property type="match status" value="2"/>
</dbReference>